<evidence type="ECO:0000313" key="2">
    <source>
        <dbReference type="EMBL" id="TEB28035.1"/>
    </source>
</evidence>
<feature type="compositionally biased region" description="Low complexity" evidence="1">
    <location>
        <begin position="206"/>
        <end position="231"/>
    </location>
</feature>
<dbReference type="EMBL" id="QPFP01000035">
    <property type="protein sequence ID" value="TEB28035.1"/>
    <property type="molecule type" value="Genomic_DNA"/>
</dbReference>
<name>A0A4Y7T1M1_COPMI</name>
<gene>
    <name evidence="2" type="ORF">FA13DRAFT_1794276</name>
</gene>
<evidence type="ECO:0000313" key="3">
    <source>
        <dbReference type="Proteomes" id="UP000298030"/>
    </source>
</evidence>
<feature type="compositionally biased region" description="Acidic residues" evidence="1">
    <location>
        <begin position="67"/>
        <end position="77"/>
    </location>
</feature>
<dbReference type="Proteomes" id="UP000298030">
    <property type="component" value="Unassembled WGS sequence"/>
</dbReference>
<feature type="compositionally biased region" description="Low complexity" evidence="1">
    <location>
        <begin position="148"/>
        <end position="162"/>
    </location>
</feature>
<organism evidence="2 3">
    <name type="scientific">Coprinellus micaceus</name>
    <name type="common">Glistening ink-cap mushroom</name>
    <name type="synonym">Coprinus micaceus</name>
    <dbReference type="NCBI Taxonomy" id="71717"/>
    <lineage>
        <taxon>Eukaryota</taxon>
        <taxon>Fungi</taxon>
        <taxon>Dikarya</taxon>
        <taxon>Basidiomycota</taxon>
        <taxon>Agaricomycotina</taxon>
        <taxon>Agaricomycetes</taxon>
        <taxon>Agaricomycetidae</taxon>
        <taxon>Agaricales</taxon>
        <taxon>Agaricineae</taxon>
        <taxon>Psathyrellaceae</taxon>
        <taxon>Coprinellus</taxon>
    </lineage>
</organism>
<feature type="compositionally biased region" description="Pro residues" evidence="1">
    <location>
        <begin position="164"/>
        <end position="189"/>
    </location>
</feature>
<comment type="caution">
    <text evidence="2">The sequence shown here is derived from an EMBL/GenBank/DDBJ whole genome shotgun (WGS) entry which is preliminary data.</text>
</comment>
<dbReference type="AlphaFoldDB" id="A0A4Y7T1M1"/>
<sequence length="768" mass="82324">MEPNWQEPPVTIAPQEPPIRAISQDPPTGTTTQEPLISTTPQQPLAVALQDLTGATHEEPAGTTGQEDTDQSPEDQEPMPVDDGHEEPANLVARPVHIMASTWFPLLVVNASPTPSPASPSLDPNSIQYAATFSAASVYPPGIGPSGTNSNANPATAASNAPMGGPPNIVPPAPSTPTGAPPNVVPPAPSAATGVPPSVVPPAPSAPTGVPPNAASSASNNNANPGSSSGSAGPGGHAIPNPTTPTDSETEGAQSGHTATLEHQLKKVLNLLSGCRDLLTKYEEVNPWTRKDIAPLTEHAMAPWLDGTFEAFSRTNNFVALAPTTDPKALLEPVLQKLGPRTAAAVILETYGSTPGPFRNAYASHVWDCWQKAPSWPTRDAEWTEFFGEVRKSFREDIVLKHVAKVCLDLAEKLIVSLNMSTLRHQIDGTLQAGMMDFLKGASSFSHRLLLLRFVVAFCDLHRLIVQNTRRQTYKIPQDWNCDPHRDDVTLEMTEAAIKRIGQLMEDHPEAAKLRVGATTDKVKMWPLDAALDKWGWFMLFRSRMSDIGLAAHIDTLEAAQPRTLKFIQSYASLDPSFKYIPLRLYIVPTILGGGMLYKSGIDGTRDITPEAMLADEASASVIAIRTLFAEQALDSFTTTPELEAQREELLKYVNKVLESRVGEASQSPNGLDKQLRWALEGANLDRFPGSSNFAGPPRPIAGRQRALSAANRGTLMASSADAISPGSLSADQHPIISKGLWHMVDAFTAKPGLWARIVAEAMGSAFS</sequence>
<feature type="region of interest" description="Disordered" evidence="1">
    <location>
        <begin position="144"/>
        <end position="259"/>
    </location>
</feature>
<evidence type="ECO:0000256" key="1">
    <source>
        <dbReference type="SAM" id="MobiDB-lite"/>
    </source>
</evidence>
<proteinExistence type="predicted"/>
<protein>
    <submittedName>
        <fullName evidence="2">Uncharacterized protein</fullName>
    </submittedName>
</protein>
<feature type="compositionally biased region" description="Polar residues" evidence="1">
    <location>
        <begin position="244"/>
        <end position="258"/>
    </location>
</feature>
<keyword evidence="3" id="KW-1185">Reference proteome</keyword>
<feature type="compositionally biased region" description="Polar residues" evidence="1">
    <location>
        <begin position="25"/>
        <end position="43"/>
    </location>
</feature>
<feature type="region of interest" description="Disordered" evidence="1">
    <location>
        <begin position="1"/>
        <end position="92"/>
    </location>
</feature>
<reference evidence="2 3" key="1">
    <citation type="journal article" date="2019" name="Nat. Ecol. Evol.">
        <title>Megaphylogeny resolves global patterns of mushroom evolution.</title>
        <authorList>
            <person name="Varga T."/>
            <person name="Krizsan K."/>
            <person name="Foldi C."/>
            <person name="Dima B."/>
            <person name="Sanchez-Garcia M."/>
            <person name="Sanchez-Ramirez S."/>
            <person name="Szollosi G.J."/>
            <person name="Szarkandi J.G."/>
            <person name="Papp V."/>
            <person name="Albert L."/>
            <person name="Andreopoulos W."/>
            <person name="Angelini C."/>
            <person name="Antonin V."/>
            <person name="Barry K.W."/>
            <person name="Bougher N.L."/>
            <person name="Buchanan P."/>
            <person name="Buyck B."/>
            <person name="Bense V."/>
            <person name="Catcheside P."/>
            <person name="Chovatia M."/>
            <person name="Cooper J."/>
            <person name="Damon W."/>
            <person name="Desjardin D."/>
            <person name="Finy P."/>
            <person name="Geml J."/>
            <person name="Haridas S."/>
            <person name="Hughes K."/>
            <person name="Justo A."/>
            <person name="Karasinski D."/>
            <person name="Kautmanova I."/>
            <person name="Kiss B."/>
            <person name="Kocsube S."/>
            <person name="Kotiranta H."/>
            <person name="LaButti K.M."/>
            <person name="Lechner B.E."/>
            <person name="Liimatainen K."/>
            <person name="Lipzen A."/>
            <person name="Lukacs Z."/>
            <person name="Mihaltcheva S."/>
            <person name="Morgado L.N."/>
            <person name="Niskanen T."/>
            <person name="Noordeloos M.E."/>
            <person name="Ohm R.A."/>
            <person name="Ortiz-Santana B."/>
            <person name="Ovrebo C."/>
            <person name="Racz N."/>
            <person name="Riley R."/>
            <person name="Savchenko A."/>
            <person name="Shiryaev A."/>
            <person name="Soop K."/>
            <person name="Spirin V."/>
            <person name="Szebenyi C."/>
            <person name="Tomsovsky M."/>
            <person name="Tulloss R.E."/>
            <person name="Uehling J."/>
            <person name="Grigoriev I.V."/>
            <person name="Vagvolgyi C."/>
            <person name="Papp T."/>
            <person name="Martin F.M."/>
            <person name="Miettinen O."/>
            <person name="Hibbett D.S."/>
            <person name="Nagy L.G."/>
        </authorList>
    </citation>
    <scope>NUCLEOTIDE SEQUENCE [LARGE SCALE GENOMIC DNA]</scope>
    <source>
        <strain evidence="2 3">FP101781</strain>
    </source>
</reference>
<accession>A0A4Y7T1M1</accession>
<dbReference type="STRING" id="71717.A0A4Y7T1M1"/>